<reference evidence="2" key="1">
    <citation type="journal article" date="2022" name="Int. J. Syst. Evol. Microbiol.">
        <title>A novel species of lactic acid bacteria, Ligilactobacillus pabuli sp. nov., isolated from alfalfa silage.</title>
        <authorList>
            <person name="Tohno M."/>
            <person name="Tanizawa Y."/>
            <person name="Sawada H."/>
            <person name="Sakamoto M."/>
            <person name="Ohkuma M."/>
            <person name="Kobayashi H."/>
        </authorList>
    </citation>
    <scope>NUCLEOTIDE SEQUENCE</scope>
    <source>
        <strain evidence="2">AF129</strain>
    </source>
</reference>
<feature type="transmembrane region" description="Helical" evidence="1">
    <location>
        <begin position="100"/>
        <end position="119"/>
    </location>
</feature>
<feature type="transmembrane region" description="Helical" evidence="1">
    <location>
        <begin position="54"/>
        <end position="70"/>
    </location>
</feature>
<keyword evidence="1" id="KW-0472">Membrane</keyword>
<gene>
    <name evidence="2" type="ORF">LPAF129_12090</name>
</gene>
<name>A0ABQ5JI18_9LACO</name>
<evidence type="ECO:0000313" key="2">
    <source>
        <dbReference type="EMBL" id="GKS81523.1"/>
    </source>
</evidence>
<comment type="caution">
    <text evidence="2">The sequence shown here is derived from an EMBL/GenBank/DDBJ whole genome shotgun (WGS) entry which is preliminary data.</text>
</comment>
<dbReference type="InterPro" id="IPR010387">
    <property type="entry name" value="QueT"/>
</dbReference>
<dbReference type="Proteomes" id="UP001055149">
    <property type="component" value="Unassembled WGS sequence"/>
</dbReference>
<keyword evidence="1" id="KW-0812">Transmembrane</keyword>
<feature type="transmembrane region" description="Helical" evidence="1">
    <location>
        <begin position="131"/>
        <end position="155"/>
    </location>
</feature>
<dbReference type="PIRSF" id="PIRSF031501">
    <property type="entry name" value="QueT"/>
    <property type="match status" value="1"/>
</dbReference>
<sequence>MEKSQQAVSELTKTALVAALYVVLTVALLPLAYGPIQLRLSEMLNNLTVFNKRYIWAVALGCLIANLWSSMGTVDVVFGTLGTVVMTSISWFLSQKTKSVPLKLCISVVVCTLMSWSVALELHLVSQAPFWWTFLTVGIGEFLAMALGAVVTYLLNQHFDLTK</sequence>
<keyword evidence="3" id="KW-1185">Reference proteome</keyword>
<evidence type="ECO:0000313" key="3">
    <source>
        <dbReference type="Proteomes" id="UP001055149"/>
    </source>
</evidence>
<dbReference type="PANTHER" id="PTHR40044:SF1">
    <property type="entry name" value="INTEGRAL MEMBRANE PROTEIN"/>
    <property type="match status" value="1"/>
</dbReference>
<keyword evidence="1" id="KW-1133">Transmembrane helix</keyword>
<evidence type="ECO:0000256" key="1">
    <source>
        <dbReference type="SAM" id="Phobius"/>
    </source>
</evidence>
<dbReference type="EMBL" id="BQXH01000010">
    <property type="protein sequence ID" value="GKS81523.1"/>
    <property type="molecule type" value="Genomic_DNA"/>
</dbReference>
<feature type="transmembrane region" description="Helical" evidence="1">
    <location>
        <begin position="15"/>
        <end position="33"/>
    </location>
</feature>
<accession>A0ABQ5JI18</accession>
<proteinExistence type="predicted"/>
<dbReference type="Pfam" id="PF06177">
    <property type="entry name" value="QueT"/>
    <property type="match status" value="1"/>
</dbReference>
<feature type="transmembrane region" description="Helical" evidence="1">
    <location>
        <begin position="76"/>
        <end position="93"/>
    </location>
</feature>
<protein>
    <submittedName>
        <fullName evidence="2">Membrane protein</fullName>
    </submittedName>
</protein>
<organism evidence="2 3">
    <name type="scientific">Ligilactobacillus pabuli</name>
    <dbReference type="NCBI Taxonomy" id="2886039"/>
    <lineage>
        <taxon>Bacteria</taxon>
        <taxon>Bacillati</taxon>
        <taxon>Bacillota</taxon>
        <taxon>Bacilli</taxon>
        <taxon>Lactobacillales</taxon>
        <taxon>Lactobacillaceae</taxon>
        <taxon>Ligilactobacillus</taxon>
    </lineage>
</organism>
<dbReference type="RefSeq" id="WP_244055266.1">
    <property type="nucleotide sequence ID" value="NZ_BQXH01000010.1"/>
</dbReference>
<dbReference type="PANTHER" id="PTHR40044">
    <property type="entry name" value="INTEGRAL MEMBRANE PROTEIN-RELATED"/>
    <property type="match status" value="1"/>
</dbReference>